<protein>
    <recommendedName>
        <fullName evidence="2">tRNA nucleotidyltransferase/poly(A) polymerase RNA and SrmB- binding domain-containing protein</fullName>
    </recommendedName>
</protein>
<dbReference type="GO" id="GO:0000166">
    <property type="term" value="F:nucleotide binding"/>
    <property type="evidence" value="ECO:0007669"/>
    <property type="project" value="UniProtKB-KW"/>
</dbReference>
<dbReference type="AlphaFoldDB" id="A0A383BYQ3"/>
<keyword evidence="1" id="KW-0547">Nucleotide-binding</keyword>
<dbReference type="EMBL" id="UINC01204292">
    <property type="protein sequence ID" value="SVE24949.1"/>
    <property type="molecule type" value="Genomic_DNA"/>
</dbReference>
<feature type="non-terminal residue" evidence="3">
    <location>
        <position position="1"/>
    </location>
</feature>
<feature type="non-terminal residue" evidence="3">
    <location>
        <position position="243"/>
    </location>
</feature>
<accession>A0A383BYQ3</accession>
<dbReference type="InterPro" id="IPR032828">
    <property type="entry name" value="PolyA_RNA-bd"/>
</dbReference>
<evidence type="ECO:0000313" key="3">
    <source>
        <dbReference type="EMBL" id="SVE24949.1"/>
    </source>
</evidence>
<gene>
    <name evidence="3" type="ORF">METZ01_LOCUS477803</name>
</gene>
<dbReference type="Gene3D" id="1.10.3090.10">
    <property type="entry name" value="cca-adding enzyme, domain 2"/>
    <property type="match status" value="1"/>
</dbReference>
<name>A0A383BYQ3_9ZZZZ</name>
<proteinExistence type="predicted"/>
<dbReference type="InterPro" id="IPR050124">
    <property type="entry name" value="tRNA_CCA-adding_enzyme"/>
</dbReference>
<evidence type="ECO:0000256" key="1">
    <source>
        <dbReference type="ARBA" id="ARBA00022741"/>
    </source>
</evidence>
<dbReference type="Pfam" id="PF12627">
    <property type="entry name" value="PolyA_pol_RNAbd"/>
    <property type="match status" value="1"/>
</dbReference>
<feature type="domain" description="tRNA nucleotidyltransferase/poly(A) polymerase RNA and SrmB- binding" evidence="2">
    <location>
        <begin position="29"/>
        <end position="88"/>
    </location>
</feature>
<reference evidence="3" key="1">
    <citation type="submission" date="2018-05" db="EMBL/GenBank/DDBJ databases">
        <authorList>
            <person name="Lanie J.A."/>
            <person name="Ng W.-L."/>
            <person name="Kazmierczak K.M."/>
            <person name="Andrzejewski T.M."/>
            <person name="Davidsen T.M."/>
            <person name="Wayne K.J."/>
            <person name="Tettelin H."/>
            <person name="Glass J.I."/>
            <person name="Rusch D."/>
            <person name="Podicherti R."/>
            <person name="Tsui H.-C.T."/>
            <person name="Winkler M.E."/>
        </authorList>
    </citation>
    <scope>NUCLEOTIDE SEQUENCE</scope>
</reference>
<dbReference type="SUPFAM" id="SSF81891">
    <property type="entry name" value="Poly A polymerase C-terminal region-like"/>
    <property type="match status" value="1"/>
</dbReference>
<organism evidence="3">
    <name type="scientific">marine metagenome</name>
    <dbReference type="NCBI Taxonomy" id="408172"/>
    <lineage>
        <taxon>unclassified sequences</taxon>
        <taxon>metagenomes</taxon>
        <taxon>ecological metagenomes</taxon>
    </lineage>
</organism>
<sequence length="243" mass="27935">KKITAVSEQAFPDDPLRMLRAYRFAAQLDFLIERNTRVGITRWAHRLPDMSKERVQDEIAVLLTQNRAAPWIREMSRSGVLSAVLPELGQQRPFFTLEHVERILEAPATTQISGLGGLVPTQRKNNRDWTWVLRLAALLIDPRPPHHRSEEWITTIATVWLRLSNREQRMLLSFLQMPVRIKTMIAESNVTDDALYRISRHSGEDTGGVILLTLALCQTNNIDVPTYLPPLDRLVGFDERRRA</sequence>
<dbReference type="PANTHER" id="PTHR47545">
    <property type="entry name" value="MULTIFUNCTIONAL CCA PROTEIN"/>
    <property type="match status" value="1"/>
</dbReference>
<evidence type="ECO:0000259" key="2">
    <source>
        <dbReference type="Pfam" id="PF12627"/>
    </source>
</evidence>